<dbReference type="InterPro" id="IPR023214">
    <property type="entry name" value="HAD_sf"/>
</dbReference>
<evidence type="ECO:0008006" key="3">
    <source>
        <dbReference type="Google" id="ProtNLM"/>
    </source>
</evidence>
<proteinExistence type="predicted"/>
<dbReference type="PANTHER" id="PTHR46191">
    <property type="match status" value="1"/>
</dbReference>
<accession>A0AAE8MRD3</accession>
<dbReference type="Gene3D" id="1.10.150.720">
    <property type="entry name" value="Haloacid dehalogenase-like hydrolase"/>
    <property type="match status" value="1"/>
</dbReference>
<dbReference type="SUPFAM" id="SSF56784">
    <property type="entry name" value="HAD-like"/>
    <property type="match status" value="1"/>
</dbReference>
<dbReference type="EMBL" id="ONZQ02000002">
    <property type="protein sequence ID" value="SPN98656.1"/>
    <property type="molecule type" value="Genomic_DNA"/>
</dbReference>
<dbReference type="Pfam" id="PF13242">
    <property type="entry name" value="Hydrolase_like"/>
    <property type="match status" value="1"/>
</dbReference>
<reference evidence="1" key="1">
    <citation type="submission" date="2018-03" db="EMBL/GenBank/DDBJ databases">
        <authorList>
            <person name="Guldener U."/>
        </authorList>
    </citation>
    <scope>NUCLEOTIDE SEQUENCE</scope>
</reference>
<gene>
    <name evidence="1" type="ORF">DNG_01701</name>
</gene>
<protein>
    <recommendedName>
        <fullName evidence="3">Haloacid dehalogenase</fullName>
    </recommendedName>
</protein>
<dbReference type="GO" id="GO:0005634">
    <property type="term" value="C:nucleus"/>
    <property type="evidence" value="ECO:0007669"/>
    <property type="project" value="TreeGrafter"/>
</dbReference>
<evidence type="ECO:0000313" key="2">
    <source>
        <dbReference type="Proteomes" id="UP001187682"/>
    </source>
</evidence>
<name>A0AAE8MRD3_9PEZI</name>
<dbReference type="InterPro" id="IPR051828">
    <property type="entry name" value="HAD-like_hydrolase_domain"/>
</dbReference>
<dbReference type="AlphaFoldDB" id="A0AAE8MRD3"/>
<comment type="caution">
    <text evidence="1">The sequence shown here is derived from an EMBL/GenBank/DDBJ whole genome shotgun (WGS) entry which is preliminary data.</text>
</comment>
<dbReference type="Gene3D" id="3.40.50.1000">
    <property type="entry name" value="HAD superfamily/HAD-like"/>
    <property type="match status" value="1"/>
</dbReference>
<sequence length="303" mass="33669">MRRPNLLLCFDAFGTLFRPKQRIAQQYCEVARQHGIVGFSDDELQSSFSAAFKDEAKRNPNYGKATGLGATRWWTNVIHKTFTPLIRSDQVLPKDLTTKLLDRFSSSEGYDTESNLVPLLKALRHPSSHNLFDSLVVGVVTNSDDRVPSILSSLGMNVSPLRYGTEVDLNAVAGQKYDIDFHCMSYDVGVEKPDRIIFNAAELMLEQVITNRDGKSPPGIKADINTWRKVYVGDEYAKDVVGAADAGWNPVLLDSSEHSANIPKLEDHPTDTLDDLFKAHAVVRVNSIQDLVTWLTGGRSTTT</sequence>
<dbReference type="InterPro" id="IPR036412">
    <property type="entry name" value="HAD-like_sf"/>
</dbReference>
<organism evidence="1 2">
    <name type="scientific">Cephalotrichum gorgonifer</name>
    <dbReference type="NCBI Taxonomy" id="2041049"/>
    <lineage>
        <taxon>Eukaryota</taxon>
        <taxon>Fungi</taxon>
        <taxon>Dikarya</taxon>
        <taxon>Ascomycota</taxon>
        <taxon>Pezizomycotina</taxon>
        <taxon>Sordariomycetes</taxon>
        <taxon>Hypocreomycetidae</taxon>
        <taxon>Microascales</taxon>
        <taxon>Microascaceae</taxon>
        <taxon>Cephalotrichum</taxon>
    </lineage>
</organism>
<keyword evidence="2" id="KW-1185">Reference proteome</keyword>
<dbReference type="PANTHER" id="PTHR46191:SF2">
    <property type="entry name" value="HALOACID DEHALOGENASE-LIKE HYDROLASE DOMAIN-CONTAINING PROTEIN 3"/>
    <property type="match status" value="1"/>
</dbReference>
<dbReference type="InterPro" id="IPR044924">
    <property type="entry name" value="HAD-SF_hydro_IA_REG-2-like_cap"/>
</dbReference>
<dbReference type="Proteomes" id="UP001187682">
    <property type="component" value="Unassembled WGS sequence"/>
</dbReference>
<evidence type="ECO:0000313" key="1">
    <source>
        <dbReference type="EMBL" id="SPN98656.1"/>
    </source>
</evidence>